<dbReference type="Pfam" id="PF13896">
    <property type="entry name" value="Glyco_transf_49"/>
    <property type="match status" value="1"/>
</dbReference>
<evidence type="ECO:0008006" key="4">
    <source>
        <dbReference type="Google" id="ProtNLM"/>
    </source>
</evidence>
<reference evidence="2" key="1">
    <citation type="submission" date="2023-06" db="EMBL/GenBank/DDBJ databases">
        <title>Genomic analysis of the entomopathogenic nematode Steinernema hermaphroditum.</title>
        <authorList>
            <person name="Schwarz E.M."/>
            <person name="Heppert J.K."/>
            <person name="Baniya A."/>
            <person name="Schwartz H.T."/>
            <person name="Tan C.-H."/>
            <person name="Antoshechkin I."/>
            <person name="Sternberg P.W."/>
            <person name="Goodrich-Blair H."/>
            <person name="Dillman A.R."/>
        </authorList>
    </citation>
    <scope>NUCLEOTIDE SEQUENCE</scope>
    <source>
        <strain evidence="2">PS9179</strain>
        <tissue evidence="2">Whole animal</tissue>
    </source>
</reference>
<feature type="signal peptide" evidence="1">
    <location>
        <begin position="1"/>
        <end position="29"/>
    </location>
</feature>
<dbReference type="AlphaFoldDB" id="A0AA39I4Y3"/>
<evidence type="ECO:0000313" key="2">
    <source>
        <dbReference type="EMBL" id="KAK0417908.1"/>
    </source>
</evidence>
<keyword evidence="1" id="KW-0732">Signal</keyword>
<feature type="chain" id="PRO_5041307884" description="N-acetyllactosaminide beta-1,3-N-acetylglucosaminyltransferase" evidence="1">
    <location>
        <begin position="30"/>
        <end position="402"/>
    </location>
</feature>
<evidence type="ECO:0000256" key="1">
    <source>
        <dbReference type="SAM" id="SignalP"/>
    </source>
</evidence>
<organism evidence="2 3">
    <name type="scientific">Steinernema hermaphroditum</name>
    <dbReference type="NCBI Taxonomy" id="289476"/>
    <lineage>
        <taxon>Eukaryota</taxon>
        <taxon>Metazoa</taxon>
        <taxon>Ecdysozoa</taxon>
        <taxon>Nematoda</taxon>
        <taxon>Chromadorea</taxon>
        <taxon>Rhabditida</taxon>
        <taxon>Tylenchina</taxon>
        <taxon>Panagrolaimomorpha</taxon>
        <taxon>Strongyloidoidea</taxon>
        <taxon>Steinernematidae</taxon>
        <taxon>Steinernema</taxon>
    </lineage>
</organism>
<proteinExistence type="predicted"/>
<gene>
    <name evidence="2" type="ORF">QR680_013274</name>
</gene>
<dbReference type="PANTHER" id="PTHR47411">
    <property type="entry name" value="B3GNT1, BETA-1,3-N-ACETYLGUCOSAMINYLTRANSFERASE 1, HOMOLOG"/>
    <property type="match status" value="1"/>
</dbReference>
<keyword evidence="3" id="KW-1185">Reference proteome</keyword>
<sequence length="402" mass="46213">MIVSRRSGAICALGVLLLLALCSLRKSHRRRVRKTKEDFCFQRNVVASELSGEDDEQRVTLVLHSSFDRVGPNLLLQVKNWDGPISLAVVFPESVGARTTEELVACTAGKLRSLRESEDAIRRRLSVHFLVPRQKKVCPKCEIEPRTGKECRLLLGLSQYRTVDDLLDYPVNVARNMARKVRPALPVLSQILLQMVRSKYMVLADLDHLFSAHFEEKMARLAKRKLSENPKLALVYRIFEMADDVKKLPGSKADLRALFEARRAFVFHHQWHGHHIKHLDAWFEAEEGGPEEQPSVQFVQPYNVTDWEPQFVSLTAIPEHDETFSYPAADNTVLRWEMCRAGFEFAVVHDVFMFHLGIKRRAEQNRVEQARFRLKETTRAVKKAFVKRMADEHPETSGKCGF</sequence>
<dbReference type="EMBL" id="JAUCMV010000002">
    <property type="protein sequence ID" value="KAK0417908.1"/>
    <property type="molecule type" value="Genomic_DNA"/>
</dbReference>
<accession>A0AA39I4Y3</accession>
<dbReference type="Proteomes" id="UP001175271">
    <property type="component" value="Unassembled WGS sequence"/>
</dbReference>
<protein>
    <recommendedName>
        <fullName evidence="4">N-acetyllactosaminide beta-1,3-N-acetylglucosaminyltransferase</fullName>
    </recommendedName>
</protein>
<comment type="caution">
    <text evidence="2">The sequence shown here is derived from an EMBL/GenBank/DDBJ whole genome shotgun (WGS) entry which is preliminary data.</text>
</comment>
<dbReference type="PANTHER" id="PTHR47411:SF3">
    <property type="entry name" value="I-BETA-1,3-N-ACETYLGLUCOSAMINYLTRANSFERASE"/>
    <property type="match status" value="1"/>
</dbReference>
<name>A0AA39I4Y3_9BILA</name>
<evidence type="ECO:0000313" key="3">
    <source>
        <dbReference type="Proteomes" id="UP001175271"/>
    </source>
</evidence>